<feature type="domain" description="3-oxo-5-alpha-steroid 4-dehydrogenase C-terminal" evidence="7">
    <location>
        <begin position="47"/>
        <end position="160"/>
    </location>
</feature>
<dbReference type="PROSITE" id="PS50244">
    <property type="entry name" value="S5A_REDUCTASE"/>
    <property type="match status" value="1"/>
</dbReference>
<feature type="transmembrane region" description="Helical" evidence="6">
    <location>
        <begin position="117"/>
        <end position="136"/>
    </location>
</feature>
<keyword evidence="5 6" id="KW-0472">Membrane</keyword>
<accession>S8CQN2</accession>
<dbReference type="PANTHER" id="PTHR10556">
    <property type="entry name" value="3-OXO-5-ALPHA-STEROID 4-DEHYDROGENASE"/>
    <property type="match status" value="1"/>
</dbReference>
<keyword evidence="3 6" id="KW-0812">Transmembrane</keyword>
<dbReference type="GO" id="GO:0016627">
    <property type="term" value="F:oxidoreductase activity, acting on the CH-CH group of donors"/>
    <property type="evidence" value="ECO:0007669"/>
    <property type="project" value="InterPro"/>
</dbReference>
<evidence type="ECO:0000256" key="3">
    <source>
        <dbReference type="ARBA" id="ARBA00022692"/>
    </source>
</evidence>
<protein>
    <recommendedName>
        <fullName evidence="7">3-oxo-5-alpha-steroid 4-dehydrogenase C-terminal domain-containing protein</fullName>
    </recommendedName>
</protein>
<gene>
    <name evidence="8" type="ORF">M569_05297</name>
</gene>
<comment type="subcellular location">
    <subcellularLocation>
        <location evidence="1">Membrane</location>
        <topology evidence="1">Multi-pass membrane protein</topology>
    </subcellularLocation>
</comment>
<comment type="similarity">
    <text evidence="2">Belongs to the steroid 5-alpha reductase family.</text>
</comment>
<dbReference type="Gene3D" id="1.20.120.1630">
    <property type="match status" value="1"/>
</dbReference>
<dbReference type="GO" id="GO:0006629">
    <property type="term" value="P:lipid metabolic process"/>
    <property type="evidence" value="ECO:0007669"/>
    <property type="project" value="InterPro"/>
</dbReference>
<dbReference type="FunFam" id="1.20.120.1630:FF:000017">
    <property type="entry name" value="3-oxo-5-alpha-steroid 4-dehydrogenase family protein"/>
    <property type="match status" value="1"/>
</dbReference>
<reference evidence="8 9" key="1">
    <citation type="journal article" date="2013" name="BMC Genomics">
        <title>The miniature genome of a carnivorous plant Genlisea aurea contains a low number of genes and short non-coding sequences.</title>
        <authorList>
            <person name="Leushkin E.V."/>
            <person name="Sutormin R.A."/>
            <person name="Nabieva E.R."/>
            <person name="Penin A.A."/>
            <person name="Kondrashov A.S."/>
            <person name="Logacheva M.D."/>
        </authorList>
    </citation>
    <scope>NUCLEOTIDE SEQUENCE [LARGE SCALE GENOMIC DNA]</scope>
</reference>
<feature type="transmembrane region" description="Helical" evidence="6">
    <location>
        <begin position="20"/>
        <end position="38"/>
    </location>
</feature>
<evidence type="ECO:0000256" key="5">
    <source>
        <dbReference type="ARBA" id="ARBA00023136"/>
    </source>
</evidence>
<evidence type="ECO:0000256" key="2">
    <source>
        <dbReference type="ARBA" id="ARBA00007742"/>
    </source>
</evidence>
<evidence type="ECO:0000259" key="7">
    <source>
        <dbReference type="Pfam" id="PF02544"/>
    </source>
</evidence>
<dbReference type="GO" id="GO:0016020">
    <property type="term" value="C:membrane"/>
    <property type="evidence" value="ECO:0007669"/>
    <property type="project" value="UniProtKB-SubCell"/>
</dbReference>
<feature type="non-terminal residue" evidence="8">
    <location>
        <position position="1"/>
    </location>
</feature>
<organism evidence="8 9">
    <name type="scientific">Genlisea aurea</name>
    <dbReference type="NCBI Taxonomy" id="192259"/>
    <lineage>
        <taxon>Eukaryota</taxon>
        <taxon>Viridiplantae</taxon>
        <taxon>Streptophyta</taxon>
        <taxon>Embryophyta</taxon>
        <taxon>Tracheophyta</taxon>
        <taxon>Spermatophyta</taxon>
        <taxon>Magnoliopsida</taxon>
        <taxon>eudicotyledons</taxon>
        <taxon>Gunneridae</taxon>
        <taxon>Pentapetalae</taxon>
        <taxon>asterids</taxon>
        <taxon>lamiids</taxon>
        <taxon>Lamiales</taxon>
        <taxon>Lentibulariaceae</taxon>
        <taxon>Genlisea</taxon>
    </lineage>
</organism>
<dbReference type="InterPro" id="IPR001104">
    <property type="entry name" value="3-oxo-5_a-steroid_4-DH_C"/>
</dbReference>
<evidence type="ECO:0000313" key="8">
    <source>
        <dbReference type="EMBL" id="EPS69474.1"/>
    </source>
</evidence>
<evidence type="ECO:0000313" key="9">
    <source>
        <dbReference type="Proteomes" id="UP000015453"/>
    </source>
</evidence>
<dbReference type="InterPro" id="IPR039357">
    <property type="entry name" value="SRD5A/TECR"/>
</dbReference>
<feature type="transmembrane region" description="Helical" evidence="6">
    <location>
        <begin position="91"/>
        <end position="111"/>
    </location>
</feature>
<evidence type="ECO:0000256" key="1">
    <source>
        <dbReference type="ARBA" id="ARBA00004141"/>
    </source>
</evidence>
<dbReference type="PANTHER" id="PTHR10556:SF35">
    <property type="entry name" value="3-OXO-5-ALPHA-STEROID 4-DEHYDROGENASE FAMILY PROTEIN"/>
    <property type="match status" value="1"/>
</dbReference>
<keyword evidence="9" id="KW-1185">Reference proteome</keyword>
<dbReference type="OrthoDB" id="5788137at2759"/>
<proteinExistence type="inferred from homology"/>
<dbReference type="EMBL" id="AUSU01002108">
    <property type="protein sequence ID" value="EPS69474.1"/>
    <property type="molecule type" value="Genomic_DNA"/>
</dbReference>
<evidence type="ECO:0000256" key="6">
    <source>
        <dbReference type="SAM" id="Phobius"/>
    </source>
</evidence>
<dbReference type="AlphaFoldDB" id="S8CQN2"/>
<keyword evidence="4 6" id="KW-1133">Transmembrane helix</keyword>
<dbReference type="Pfam" id="PF02544">
    <property type="entry name" value="Steroid_dh"/>
    <property type="match status" value="1"/>
</dbReference>
<name>S8CQN2_9LAMI</name>
<comment type="caution">
    <text evidence="8">The sequence shown here is derived from an EMBL/GenBank/DDBJ whole genome shotgun (WGS) entry which is preliminary data.</text>
</comment>
<evidence type="ECO:0000256" key="4">
    <source>
        <dbReference type="ARBA" id="ARBA00022989"/>
    </source>
</evidence>
<dbReference type="Proteomes" id="UP000015453">
    <property type="component" value="Unassembled WGS sequence"/>
</dbReference>
<sequence>FLQVLFVHKYSGSMDVQDMITISLSYFSCAAISIYNQLLTPQDAEPPLDLKYFGLLLVILGLTGNFYHHFLLSKLRRTKTDSRYRIPEGGLFPLVACPHYLFEILVFWGIAFIAQTVYPFGFALGTTFYLTGRSIATLKWYRSKFDEFPTTVKALIPYIL</sequence>
<feature type="transmembrane region" description="Helical" evidence="6">
    <location>
        <begin position="50"/>
        <end position="70"/>
    </location>
</feature>